<dbReference type="CDD" id="cd06564">
    <property type="entry name" value="GH20_DspB_LnbB-like"/>
    <property type="match status" value="1"/>
</dbReference>
<evidence type="ECO:0000256" key="6">
    <source>
        <dbReference type="PIRSR" id="PIRSR625705-1"/>
    </source>
</evidence>
<dbReference type="GO" id="GO:0004563">
    <property type="term" value="F:beta-N-acetylhexosaminidase activity"/>
    <property type="evidence" value="ECO:0007669"/>
    <property type="project" value="UniProtKB-EC"/>
</dbReference>
<comment type="catalytic activity">
    <reaction evidence="1">
        <text>Hydrolysis of terminal non-reducing N-acetyl-D-hexosamine residues in N-acetyl-beta-D-hexosaminides.</text>
        <dbReference type="EC" id="3.2.1.52"/>
    </reaction>
</comment>
<dbReference type="InterPro" id="IPR015882">
    <property type="entry name" value="HEX_bac_N"/>
</dbReference>
<dbReference type="Proteomes" id="UP000076738">
    <property type="component" value="Unassembled WGS sequence"/>
</dbReference>
<keyword evidence="7" id="KW-0732">Signal</keyword>
<feature type="signal peptide" evidence="7">
    <location>
        <begin position="1"/>
        <end position="25"/>
    </location>
</feature>
<reference evidence="10 11" key="1">
    <citation type="journal article" date="2016" name="Mol. Biol. Evol.">
        <title>Comparative Genomics of Early-Diverging Mushroom-Forming Fungi Provides Insights into the Origins of Lignocellulose Decay Capabilities.</title>
        <authorList>
            <person name="Nagy L.G."/>
            <person name="Riley R."/>
            <person name="Tritt A."/>
            <person name="Adam C."/>
            <person name="Daum C."/>
            <person name="Floudas D."/>
            <person name="Sun H."/>
            <person name="Yadav J.S."/>
            <person name="Pangilinan J."/>
            <person name="Larsson K.H."/>
            <person name="Matsuura K."/>
            <person name="Barry K."/>
            <person name="Labutti K."/>
            <person name="Kuo R."/>
            <person name="Ohm R.A."/>
            <person name="Bhattacharya S.S."/>
            <person name="Shirouzu T."/>
            <person name="Yoshinaga Y."/>
            <person name="Martin F.M."/>
            <person name="Grigoriev I.V."/>
            <person name="Hibbett D.S."/>
        </authorList>
    </citation>
    <scope>NUCLEOTIDE SEQUENCE [LARGE SCALE GENOMIC DNA]</scope>
    <source>
        <strain evidence="10 11">TUFC12733</strain>
    </source>
</reference>
<name>A0A167KSV1_CALVF</name>
<dbReference type="STRING" id="1330018.A0A167KSV1"/>
<dbReference type="PANTHER" id="PTHR43678">
    <property type="entry name" value="PUTATIVE (AFU_ORTHOLOGUE AFUA_2G00640)-RELATED"/>
    <property type="match status" value="1"/>
</dbReference>
<evidence type="ECO:0000256" key="4">
    <source>
        <dbReference type="ARBA" id="ARBA00022801"/>
    </source>
</evidence>
<sequence>MPLMVLVPSIIVSLLVLAPSAVTLAPQIPSIASFQPSSGPPFILTPAVRVLVDPSYANTGSPSLIDFANTFREDLLEMSGFDYLPSVVPTSDFGIGVAIYLTLGAGNYSLYNGEPTEEGYEIDISSDVITIKGTGVLGAWWGTRSFLQQAVLGGTPSGFMTIPAGSGWDAPGWEVRGFMLDAGRHWFETSFLTDLCIYASFFKLNEFHIHASDNLWDPNWLYTDLWPELYSGFRFRPADGSPNYGVVPQLNDSWSQTDFQAMQTGCAAHGVTIVPEIDTPGHSLAISQWKPELMLAGNPDQLNLSYPDTIPTIQGLWQEFLPWFTSSEVSIGADEYPSQYADEYISFVNEMSDYIYAQSGKSIRAWGTYEPSDTSSISKSVTIQHWDFPGDTIPVQLLAEGYRVINSEQTFLYLDGKTSDGDEFPLSLNEPLLWSGAPGGAGWAPNIFSASDASNNTYPGAPGLRGAIFALWEDWGNNATDPWEVYQQLARSVAIFGEKTWAGSGVRSTQLTAGTFNASYPVLNARAPGQNLNRAVQPAYGDMVFSLDLEGHDFTTSGPVTTGVQSVAPPYTLSFAVTPTSGTGTLFRGEDTALLVQNLTFVDVATNTYFSLPFSLPLGVPSVVEVHAAAQYTYAIINAQGEVYWTTLMDIWGERMQLGNMSFPAPALTIGADGFEGAFGLVQLRLGA</sequence>
<dbReference type="GO" id="GO:0005975">
    <property type="term" value="P:carbohydrate metabolic process"/>
    <property type="evidence" value="ECO:0007669"/>
    <property type="project" value="InterPro"/>
</dbReference>
<keyword evidence="4 10" id="KW-0378">Hydrolase</keyword>
<keyword evidence="5" id="KW-0326">Glycosidase</keyword>
<dbReference type="Gene3D" id="3.20.20.80">
    <property type="entry name" value="Glycosidases"/>
    <property type="match status" value="1"/>
</dbReference>
<dbReference type="SUPFAM" id="SSF55545">
    <property type="entry name" value="beta-N-acetylhexosaminidase-like domain"/>
    <property type="match status" value="1"/>
</dbReference>
<dbReference type="EMBL" id="KV417291">
    <property type="protein sequence ID" value="KZO94965.1"/>
    <property type="molecule type" value="Genomic_DNA"/>
</dbReference>
<dbReference type="OrthoDB" id="428480at2759"/>
<feature type="domain" description="Glycoside hydrolase family 20 catalytic" evidence="8">
    <location>
        <begin position="345"/>
        <end position="422"/>
    </location>
</feature>
<comment type="similarity">
    <text evidence="2">Belongs to the glycosyl hydrolase 20 family.</text>
</comment>
<evidence type="ECO:0000313" key="10">
    <source>
        <dbReference type="EMBL" id="KZO94965.1"/>
    </source>
</evidence>
<dbReference type="Pfam" id="PF00728">
    <property type="entry name" value="Glyco_hydro_20"/>
    <property type="match status" value="2"/>
</dbReference>
<dbReference type="InterPro" id="IPR015883">
    <property type="entry name" value="Glyco_hydro_20_cat"/>
</dbReference>
<dbReference type="PANTHER" id="PTHR43678:SF1">
    <property type="entry name" value="BETA-N-ACETYLHEXOSAMINIDASE"/>
    <property type="match status" value="1"/>
</dbReference>
<dbReference type="Pfam" id="PF02838">
    <property type="entry name" value="Glyco_hydro_20b"/>
    <property type="match status" value="1"/>
</dbReference>
<feature type="domain" description="Beta-hexosaminidase bacterial type N-terminal" evidence="9">
    <location>
        <begin position="28"/>
        <end position="148"/>
    </location>
</feature>
<dbReference type="InterPro" id="IPR025705">
    <property type="entry name" value="Beta_hexosaminidase_sua/sub"/>
</dbReference>
<evidence type="ECO:0000256" key="3">
    <source>
        <dbReference type="ARBA" id="ARBA00012663"/>
    </source>
</evidence>
<organism evidence="10 11">
    <name type="scientific">Calocera viscosa (strain TUFC12733)</name>
    <dbReference type="NCBI Taxonomy" id="1330018"/>
    <lineage>
        <taxon>Eukaryota</taxon>
        <taxon>Fungi</taxon>
        <taxon>Dikarya</taxon>
        <taxon>Basidiomycota</taxon>
        <taxon>Agaricomycotina</taxon>
        <taxon>Dacrymycetes</taxon>
        <taxon>Dacrymycetales</taxon>
        <taxon>Dacrymycetaceae</taxon>
        <taxon>Calocera</taxon>
    </lineage>
</organism>
<protein>
    <recommendedName>
        <fullName evidence="3">beta-N-acetylhexosaminidase</fullName>
        <ecNumber evidence="3">3.2.1.52</ecNumber>
    </recommendedName>
</protein>
<dbReference type="InterPro" id="IPR029018">
    <property type="entry name" value="Hex-like_dom2"/>
</dbReference>
<evidence type="ECO:0000313" key="11">
    <source>
        <dbReference type="Proteomes" id="UP000076738"/>
    </source>
</evidence>
<dbReference type="SUPFAM" id="SSF51445">
    <property type="entry name" value="(Trans)glycosidases"/>
    <property type="match status" value="1"/>
</dbReference>
<evidence type="ECO:0000256" key="7">
    <source>
        <dbReference type="SAM" id="SignalP"/>
    </source>
</evidence>
<evidence type="ECO:0000256" key="2">
    <source>
        <dbReference type="ARBA" id="ARBA00006285"/>
    </source>
</evidence>
<proteinExistence type="inferred from homology"/>
<feature type="domain" description="Glycoside hydrolase family 20 catalytic" evidence="8">
    <location>
        <begin position="175"/>
        <end position="339"/>
    </location>
</feature>
<dbReference type="InterPro" id="IPR017853">
    <property type="entry name" value="GH"/>
</dbReference>
<dbReference type="EC" id="3.2.1.52" evidence="3"/>
<feature type="chain" id="PRO_5007889499" description="beta-N-acetylhexosaminidase" evidence="7">
    <location>
        <begin position="26"/>
        <end position="688"/>
    </location>
</feature>
<evidence type="ECO:0000256" key="1">
    <source>
        <dbReference type="ARBA" id="ARBA00001231"/>
    </source>
</evidence>
<accession>A0A167KSV1</accession>
<evidence type="ECO:0000259" key="8">
    <source>
        <dbReference type="Pfam" id="PF00728"/>
    </source>
</evidence>
<evidence type="ECO:0000259" key="9">
    <source>
        <dbReference type="Pfam" id="PF02838"/>
    </source>
</evidence>
<evidence type="ECO:0000256" key="5">
    <source>
        <dbReference type="ARBA" id="ARBA00023295"/>
    </source>
</evidence>
<dbReference type="AlphaFoldDB" id="A0A167KSV1"/>
<dbReference type="Gene3D" id="3.30.379.10">
    <property type="entry name" value="Chitobiase/beta-hexosaminidase domain 2-like"/>
    <property type="match status" value="1"/>
</dbReference>
<feature type="active site" description="Proton donor" evidence="6">
    <location>
        <position position="335"/>
    </location>
</feature>
<dbReference type="PRINTS" id="PR00738">
    <property type="entry name" value="GLHYDRLASE20"/>
</dbReference>
<dbReference type="InterPro" id="IPR052764">
    <property type="entry name" value="GH20_Enzymes"/>
</dbReference>
<gene>
    <name evidence="10" type="ORF">CALVIDRAFT_599446</name>
</gene>
<keyword evidence="11" id="KW-1185">Reference proteome</keyword>